<dbReference type="Proteomes" id="UP000694560">
    <property type="component" value="Unplaced"/>
</dbReference>
<keyword evidence="3" id="KW-1185">Reference proteome</keyword>
<name>A0A8C5X4N5_9PASS</name>
<evidence type="ECO:0000313" key="3">
    <source>
        <dbReference type="Proteomes" id="UP000694560"/>
    </source>
</evidence>
<evidence type="ECO:0000313" key="2">
    <source>
        <dbReference type="Ensembl" id="ENSMCSP00000010315.1"/>
    </source>
</evidence>
<feature type="region of interest" description="Disordered" evidence="1">
    <location>
        <begin position="66"/>
        <end position="133"/>
    </location>
</feature>
<accession>A0A8C5X4N5</accession>
<feature type="compositionally biased region" description="Polar residues" evidence="1">
    <location>
        <begin position="84"/>
        <end position="102"/>
    </location>
</feature>
<reference evidence="2" key="1">
    <citation type="submission" date="2025-08" db="UniProtKB">
        <authorList>
            <consortium name="Ensembl"/>
        </authorList>
    </citation>
    <scope>IDENTIFICATION</scope>
</reference>
<evidence type="ECO:0000256" key="1">
    <source>
        <dbReference type="SAM" id="MobiDB-lite"/>
    </source>
</evidence>
<dbReference type="AlphaFoldDB" id="A0A8C5X4N5"/>
<proteinExistence type="predicted"/>
<sequence length="156" mass="16048">MIPGDSTAGAVGNGEFLPFPALTDAHVPALPPGQRVLPAAGAGVHGHGLADDQPILDQLPDLLPCERVPNSSCGTARTAPTPIPQGSSDKNVTLPSNTGTPESSRDSAPPLGDPHPPLRVSPHHPQDPLTTLRGRHEMSCGCSWDSVKGCPCPTVQ</sequence>
<reference evidence="2" key="2">
    <citation type="submission" date="2025-09" db="UniProtKB">
        <authorList>
            <consortium name="Ensembl"/>
        </authorList>
    </citation>
    <scope>IDENTIFICATION</scope>
</reference>
<dbReference type="Ensembl" id="ENSMCST00000010574.1">
    <property type="protein sequence ID" value="ENSMCSP00000010315.1"/>
    <property type="gene ID" value="ENSMCSG00000007323.1"/>
</dbReference>
<organism evidence="2 3">
    <name type="scientific">Malurus cyaneus samueli</name>
    <dbReference type="NCBI Taxonomy" id="2593467"/>
    <lineage>
        <taxon>Eukaryota</taxon>
        <taxon>Metazoa</taxon>
        <taxon>Chordata</taxon>
        <taxon>Craniata</taxon>
        <taxon>Vertebrata</taxon>
        <taxon>Euteleostomi</taxon>
        <taxon>Archelosauria</taxon>
        <taxon>Archosauria</taxon>
        <taxon>Dinosauria</taxon>
        <taxon>Saurischia</taxon>
        <taxon>Theropoda</taxon>
        <taxon>Coelurosauria</taxon>
        <taxon>Aves</taxon>
        <taxon>Neognathae</taxon>
        <taxon>Neoaves</taxon>
        <taxon>Telluraves</taxon>
        <taxon>Australaves</taxon>
        <taxon>Passeriformes</taxon>
        <taxon>Meliphagoidea</taxon>
        <taxon>Maluridae</taxon>
        <taxon>Malurus</taxon>
    </lineage>
</organism>
<protein>
    <submittedName>
        <fullName evidence="2">Uncharacterized protein</fullName>
    </submittedName>
</protein>